<proteinExistence type="predicted"/>
<keyword evidence="3" id="KW-1185">Reference proteome</keyword>
<accession>A0A9Q3DCV3</accession>
<evidence type="ECO:0008006" key="4">
    <source>
        <dbReference type="Google" id="ProtNLM"/>
    </source>
</evidence>
<name>A0A9Q3DCV3_9BASI</name>
<feature type="region of interest" description="Disordered" evidence="1">
    <location>
        <begin position="1"/>
        <end position="31"/>
    </location>
</feature>
<dbReference type="AlphaFoldDB" id="A0A9Q3DCV3"/>
<gene>
    <name evidence="2" type="ORF">O181_039417</name>
</gene>
<protein>
    <recommendedName>
        <fullName evidence="4">Chromo domain-containing protein</fullName>
    </recommendedName>
</protein>
<sequence length="92" mass="10841">MSLVKPYHQAGKDRFPFRNNSHTPQDIVKVEDSPGPVKEIMTARKIRLNQKDHRKYWVKFKNQAADRDKWLEEDAITDGDLHLRGSRASRRN</sequence>
<reference evidence="2" key="1">
    <citation type="submission" date="2021-03" db="EMBL/GenBank/DDBJ databases">
        <title>Draft genome sequence of rust myrtle Austropuccinia psidii MF-1, a brazilian biotype.</title>
        <authorList>
            <person name="Quecine M.C."/>
            <person name="Pachon D.M.R."/>
            <person name="Bonatelli M.L."/>
            <person name="Correr F.H."/>
            <person name="Franceschini L.M."/>
            <person name="Leite T.F."/>
            <person name="Margarido G.R.A."/>
            <person name="Almeida C.A."/>
            <person name="Ferrarezi J.A."/>
            <person name="Labate C.A."/>
        </authorList>
    </citation>
    <scope>NUCLEOTIDE SEQUENCE</scope>
    <source>
        <strain evidence="2">MF-1</strain>
    </source>
</reference>
<evidence type="ECO:0000313" key="2">
    <source>
        <dbReference type="EMBL" id="MBW0499702.1"/>
    </source>
</evidence>
<organism evidence="2 3">
    <name type="scientific">Austropuccinia psidii MF-1</name>
    <dbReference type="NCBI Taxonomy" id="1389203"/>
    <lineage>
        <taxon>Eukaryota</taxon>
        <taxon>Fungi</taxon>
        <taxon>Dikarya</taxon>
        <taxon>Basidiomycota</taxon>
        <taxon>Pucciniomycotina</taxon>
        <taxon>Pucciniomycetes</taxon>
        <taxon>Pucciniales</taxon>
        <taxon>Sphaerophragmiaceae</taxon>
        <taxon>Austropuccinia</taxon>
    </lineage>
</organism>
<evidence type="ECO:0000313" key="3">
    <source>
        <dbReference type="Proteomes" id="UP000765509"/>
    </source>
</evidence>
<dbReference type="EMBL" id="AVOT02015405">
    <property type="protein sequence ID" value="MBW0499702.1"/>
    <property type="molecule type" value="Genomic_DNA"/>
</dbReference>
<comment type="caution">
    <text evidence="2">The sequence shown here is derived from an EMBL/GenBank/DDBJ whole genome shotgun (WGS) entry which is preliminary data.</text>
</comment>
<evidence type="ECO:0000256" key="1">
    <source>
        <dbReference type="SAM" id="MobiDB-lite"/>
    </source>
</evidence>
<dbReference type="Proteomes" id="UP000765509">
    <property type="component" value="Unassembled WGS sequence"/>
</dbReference>